<feature type="compositionally biased region" description="Acidic residues" evidence="1">
    <location>
        <begin position="177"/>
        <end position="189"/>
    </location>
</feature>
<dbReference type="Proteomes" id="UP001218188">
    <property type="component" value="Unassembled WGS sequence"/>
</dbReference>
<evidence type="ECO:0000313" key="2">
    <source>
        <dbReference type="EMBL" id="KAJ7027670.1"/>
    </source>
</evidence>
<comment type="caution">
    <text evidence="2">The sequence shown here is derived from an EMBL/GenBank/DDBJ whole genome shotgun (WGS) entry which is preliminary data.</text>
</comment>
<reference evidence="2" key="1">
    <citation type="submission" date="2023-03" db="EMBL/GenBank/DDBJ databases">
        <title>Massive genome expansion in bonnet fungi (Mycena s.s.) driven by repeated elements and novel gene families across ecological guilds.</title>
        <authorList>
            <consortium name="Lawrence Berkeley National Laboratory"/>
            <person name="Harder C.B."/>
            <person name="Miyauchi S."/>
            <person name="Viragh M."/>
            <person name="Kuo A."/>
            <person name="Thoen E."/>
            <person name="Andreopoulos B."/>
            <person name="Lu D."/>
            <person name="Skrede I."/>
            <person name="Drula E."/>
            <person name="Henrissat B."/>
            <person name="Morin E."/>
            <person name="Kohler A."/>
            <person name="Barry K."/>
            <person name="LaButti K."/>
            <person name="Morin E."/>
            <person name="Salamov A."/>
            <person name="Lipzen A."/>
            <person name="Mereny Z."/>
            <person name="Hegedus B."/>
            <person name="Baldrian P."/>
            <person name="Stursova M."/>
            <person name="Weitz H."/>
            <person name="Taylor A."/>
            <person name="Grigoriev I.V."/>
            <person name="Nagy L.G."/>
            <person name="Martin F."/>
            <person name="Kauserud H."/>
        </authorList>
    </citation>
    <scope>NUCLEOTIDE SEQUENCE</scope>
    <source>
        <strain evidence="2">CBHHK200</strain>
    </source>
</reference>
<keyword evidence="3" id="KW-1185">Reference proteome</keyword>
<gene>
    <name evidence="2" type="ORF">C8F04DRAFT_1266774</name>
</gene>
<organism evidence="2 3">
    <name type="scientific">Mycena alexandri</name>
    <dbReference type="NCBI Taxonomy" id="1745969"/>
    <lineage>
        <taxon>Eukaryota</taxon>
        <taxon>Fungi</taxon>
        <taxon>Dikarya</taxon>
        <taxon>Basidiomycota</taxon>
        <taxon>Agaricomycotina</taxon>
        <taxon>Agaricomycetes</taxon>
        <taxon>Agaricomycetidae</taxon>
        <taxon>Agaricales</taxon>
        <taxon>Marasmiineae</taxon>
        <taxon>Mycenaceae</taxon>
        <taxon>Mycena</taxon>
    </lineage>
</organism>
<sequence>MAPQWFFTSRELEQYMPIATRKKWVTTEVGTKVEAFAVAGCDVVNMLRTSKQKADFLKAGIREGITEKLIEITGDSNAQMAYVWYEEDIVHKYGVILVGWTFPELVNPSELSTSLPALQKLHDAIKDNSCRFVKLTGEERADRIAKWKDDVAAGRMEQKTRATRADKGKKRARAPGDDEGDEEENDADTDTAATEPAAARPVKRRRITAKIAPGDIVVEEPNDDDDHAAEPTEVRTVAQRSRPKNGTKPSKRAAAQSARAPIKAKTKAQGTRDDDTTRVVLEKLKARRAKLTEKAGKDAGATSAGSAVQSSAVARPKPRPAFKGSAGYKSTEFVNSDDEREADPDADADDIPAPAASRNAAGAQLDAASRDAAGAEFDAALAQLSPTPA</sequence>
<feature type="compositionally biased region" description="Low complexity" evidence="1">
    <location>
        <begin position="190"/>
        <end position="200"/>
    </location>
</feature>
<protein>
    <submittedName>
        <fullName evidence="2">Uncharacterized protein</fullName>
    </submittedName>
</protein>
<dbReference type="AlphaFoldDB" id="A0AAD6SK82"/>
<proteinExistence type="predicted"/>
<feature type="compositionally biased region" description="Acidic residues" evidence="1">
    <location>
        <begin position="217"/>
        <end position="227"/>
    </location>
</feature>
<feature type="compositionally biased region" description="Acidic residues" evidence="1">
    <location>
        <begin position="335"/>
        <end position="350"/>
    </location>
</feature>
<evidence type="ECO:0000313" key="3">
    <source>
        <dbReference type="Proteomes" id="UP001218188"/>
    </source>
</evidence>
<feature type="compositionally biased region" description="Basic residues" evidence="1">
    <location>
        <begin position="241"/>
        <end position="251"/>
    </location>
</feature>
<evidence type="ECO:0000256" key="1">
    <source>
        <dbReference type="SAM" id="MobiDB-lite"/>
    </source>
</evidence>
<feature type="compositionally biased region" description="Low complexity" evidence="1">
    <location>
        <begin position="351"/>
        <end position="371"/>
    </location>
</feature>
<feature type="compositionally biased region" description="Basic and acidic residues" evidence="1">
    <location>
        <begin position="270"/>
        <end position="297"/>
    </location>
</feature>
<feature type="compositionally biased region" description="Basic and acidic residues" evidence="1">
    <location>
        <begin position="154"/>
        <end position="166"/>
    </location>
</feature>
<accession>A0AAD6SK82</accession>
<dbReference type="EMBL" id="JARJCM010000121">
    <property type="protein sequence ID" value="KAJ7027670.1"/>
    <property type="molecule type" value="Genomic_DNA"/>
</dbReference>
<feature type="region of interest" description="Disordered" evidence="1">
    <location>
        <begin position="154"/>
        <end position="371"/>
    </location>
</feature>
<feature type="compositionally biased region" description="Low complexity" evidence="1">
    <location>
        <begin position="299"/>
        <end position="314"/>
    </location>
</feature>
<name>A0AAD6SK82_9AGAR</name>